<dbReference type="Pfam" id="PF01855">
    <property type="entry name" value="POR_N"/>
    <property type="match status" value="1"/>
</dbReference>
<dbReference type="EC" id="1.2.7.-" evidence="3"/>
<sequence>MITIDGNGAVASVAFRTSEVIAIYPITPSSTMAEQADAWAGNGLKNVWGDTPRVVEMQSEAGAIATVHGALQTGALSTSFTSSQGLLLMIPTLYKLAGELHRLSCM</sequence>
<dbReference type="InterPro" id="IPR050722">
    <property type="entry name" value="Pyruvate:ferred/Flavod_OxRd"/>
</dbReference>
<dbReference type="PANTHER" id="PTHR32154:SF0">
    <property type="entry name" value="PYRUVATE-FLAVODOXIN OXIDOREDUCTASE-RELATED"/>
    <property type="match status" value="1"/>
</dbReference>
<dbReference type="CDD" id="cd07034">
    <property type="entry name" value="TPP_PYR_PFOR_IOR-alpha_like"/>
    <property type="match status" value="1"/>
</dbReference>
<name>A0A376UBF4_ECOLX</name>
<dbReference type="AlphaFoldDB" id="A0A376UBF4"/>
<reference evidence="3 4" key="1">
    <citation type="submission" date="2018-06" db="EMBL/GenBank/DDBJ databases">
        <authorList>
            <consortium name="Pathogen Informatics"/>
            <person name="Doyle S."/>
        </authorList>
    </citation>
    <scope>NUCLEOTIDE SEQUENCE [LARGE SCALE GENOMIC DNA]</scope>
    <source>
        <strain evidence="3 4">NCTC8622</strain>
    </source>
</reference>
<keyword evidence="1 3" id="KW-0560">Oxidoreductase</keyword>
<accession>A0A376UBF4</accession>
<evidence type="ECO:0000313" key="4">
    <source>
        <dbReference type="Proteomes" id="UP000254079"/>
    </source>
</evidence>
<gene>
    <name evidence="3" type="ORF">NCTC8622_05463</name>
</gene>
<evidence type="ECO:0000256" key="1">
    <source>
        <dbReference type="ARBA" id="ARBA00023002"/>
    </source>
</evidence>
<dbReference type="Gene3D" id="3.40.50.970">
    <property type="match status" value="1"/>
</dbReference>
<keyword evidence="3" id="KW-0670">Pyruvate</keyword>
<dbReference type="GO" id="GO:0006979">
    <property type="term" value="P:response to oxidative stress"/>
    <property type="evidence" value="ECO:0007669"/>
    <property type="project" value="TreeGrafter"/>
</dbReference>
<organism evidence="3 4">
    <name type="scientific">Escherichia coli</name>
    <dbReference type="NCBI Taxonomy" id="562"/>
    <lineage>
        <taxon>Bacteria</taxon>
        <taxon>Pseudomonadati</taxon>
        <taxon>Pseudomonadota</taxon>
        <taxon>Gammaproteobacteria</taxon>
        <taxon>Enterobacterales</taxon>
        <taxon>Enterobacteriaceae</taxon>
        <taxon>Escherichia</taxon>
    </lineage>
</organism>
<evidence type="ECO:0000259" key="2">
    <source>
        <dbReference type="Pfam" id="PF01855"/>
    </source>
</evidence>
<dbReference type="PANTHER" id="PTHR32154">
    <property type="entry name" value="PYRUVATE-FLAVODOXIN OXIDOREDUCTASE-RELATED"/>
    <property type="match status" value="1"/>
</dbReference>
<protein>
    <submittedName>
        <fullName evidence="3">Pyruvate-flavodoxin oxidoreductase</fullName>
        <ecNumber evidence="3">1.2.7.-</ecNumber>
    </submittedName>
</protein>
<feature type="domain" description="Pyruvate flavodoxin/ferredoxin oxidoreductase pyrimidine binding" evidence="2">
    <location>
        <begin position="13"/>
        <end position="99"/>
    </location>
</feature>
<dbReference type="InterPro" id="IPR002880">
    <property type="entry name" value="Pyrv_Fd/Flavodoxin_OxRdtase_N"/>
</dbReference>
<dbReference type="SUPFAM" id="SSF52518">
    <property type="entry name" value="Thiamin diphosphate-binding fold (THDP-binding)"/>
    <property type="match status" value="1"/>
</dbReference>
<dbReference type="GO" id="GO:0016491">
    <property type="term" value="F:oxidoreductase activity"/>
    <property type="evidence" value="ECO:0007669"/>
    <property type="project" value="UniProtKB-KW"/>
</dbReference>
<dbReference type="EMBL" id="UGCP01000002">
    <property type="protein sequence ID" value="STI86343.1"/>
    <property type="molecule type" value="Genomic_DNA"/>
</dbReference>
<dbReference type="InterPro" id="IPR029061">
    <property type="entry name" value="THDP-binding"/>
</dbReference>
<dbReference type="Proteomes" id="UP000254079">
    <property type="component" value="Unassembled WGS sequence"/>
</dbReference>
<proteinExistence type="predicted"/>
<evidence type="ECO:0000313" key="3">
    <source>
        <dbReference type="EMBL" id="STI86343.1"/>
    </source>
</evidence>